<dbReference type="HOGENOM" id="CLU_867960_0_0_11"/>
<proteinExistence type="predicted"/>
<accession>S2W4E6</accession>
<organism evidence="2 3">
    <name type="scientific">Propionimicrobium lymphophilum ACS-093-V-SCH5</name>
    <dbReference type="NCBI Taxonomy" id="883161"/>
    <lineage>
        <taxon>Bacteria</taxon>
        <taxon>Bacillati</taxon>
        <taxon>Actinomycetota</taxon>
        <taxon>Actinomycetes</taxon>
        <taxon>Propionibacteriales</taxon>
        <taxon>Propionibacteriaceae</taxon>
        <taxon>Propionimicrobium</taxon>
    </lineage>
</organism>
<keyword evidence="1" id="KW-0812">Transmembrane</keyword>
<protein>
    <submittedName>
        <fullName evidence="2">Uncharacterized protein</fullName>
    </submittedName>
</protein>
<dbReference type="RefSeq" id="WP_016455530.1">
    <property type="nucleotide sequence ID" value="NZ_KE150269.1"/>
</dbReference>
<feature type="transmembrane region" description="Helical" evidence="1">
    <location>
        <begin position="228"/>
        <end position="246"/>
    </location>
</feature>
<dbReference type="PATRIC" id="fig|883161.3.peg.686"/>
<feature type="transmembrane region" description="Helical" evidence="1">
    <location>
        <begin position="196"/>
        <end position="216"/>
    </location>
</feature>
<keyword evidence="1" id="KW-1133">Transmembrane helix</keyword>
<dbReference type="OrthoDB" id="3726490at2"/>
<comment type="caution">
    <text evidence="2">The sequence shown here is derived from an EMBL/GenBank/DDBJ whole genome shotgun (WGS) entry which is preliminary data.</text>
</comment>
<feature type="transmembrane region" description="Helical" evidence="1">
    <location>
        <begin position="170"/>
        <end position="190"/>
    </location>
</feature>
<name>S2W4E6_9ACTN</name>
<keyword evidence="3" id="KW-1185">Reference proteome</keyword>
<reference evidence="2 3" key="1">
    <citation type="submission" date="2013-04" db="EMBL/GenBank/DDBJ databases">
        <title>The Genome Sequence of Propionimicrobium lymphophilum ACS-093-V-SCH5.</title>
        <authorList>
            <consortium name="The Broad Institute Genomics Platform"/>
            <person name="Earl A."/>
            <person name="Ward D."/>
            <person name="Feldgarden M."/>
            <person name="Gevers D."/>
            <person name="Saerens B."/>
            <person name="Vaneechoutte M."/>
            <person name="Walker B."/>
            <person name="Young S."/>
            <person name="Zeng Q."/>
            <person name="Gargeya S."/>
            <person name="Fitzgerald M."/>
            <person name="Haas B."/>
            <person name="Abouelleil A."/>
            <person name="Allen A.W."/>
            <person name="Alvarado L."/>
            <person name="Arachchi H.M."/>
            <person name="Berlin A.M."/>
            <person name="Chapman S.B."/>
            <person name="Gainer-Dewar J."/>
            <person name="Goldberg J."/>
            <person name="Griggs A."/>
            <person name="Gujja S."/>
            <person name="Hansen M."/>
            <person name="Howarth C."/>
            <person name="Imamovic A."/>
            <person name="Ireland A."/>
            <person name="Larimer J."/>
            <person name="McCowan C."/>
            <person name="Murphy C."/>
            <person name="Pearson M."/>
            <person name="Poon T.W."/>
            <person name="Priest M."/>
            <person name="Roberts A."/>
            <person name="Saif S."/>
            <person name="Shea T."/>
            <person name="Sisk P."/>
            <person name="Sykes S."/>
            <person name="Wortman J."/>
            <person name="Nusbaum C."/>
            <person name="Birren B."/>
        </authorList>
    </citation>
    <scope>NUCLEOTIDE SEQUENCE [LARGE SCALE GENOMIC DNA]</scope>
    <source>
        <strain evidence="2 3">ACS-093-V-SCH5</strain>
    </source>
</reference>
<feature type="transmembrane region" description="Helical" evidence="1">
    <location>
        <begin position="252"/>
        <end position="270"/>
    </location>
</feature>
<evidence type="ECO:0000313" key="2">
    <source>
        <dbReference type="EMBL" id="EPD33155.1"/>
    </source>
</evidence>
<dbReference type="Proteomes" id="UP000014417">
    <property type="component" value="Unassembled WGS sequence"/>
</dbReference>
<gene>
    <name evidence="2" type="ORF">HMPREF9306_00686</name>
</gene>
<keyword evidence="1" id="KW-0472">Membrane</keyword>
<dbReference type="AlphaFoldDB" id="S2W4E6"/>
<evidence type="ECO:0000256" key="1">
    <source>
        <dbReference type="SAM" id="Phobius"/>
    </source>
</evidence>
<sequence>MKLSLSPSAGTSFELWPEAVKNAAGIDRLGDLRDWHIRELPKMRVPETEDEYADFCALMRDSFRKRERLWLAPMSDAQIEQWRKKWPLSELGPKQQVNGRLVTPVGIAPRIFLDHLLKQAGTDDLDLLHRVLDGQDGLLVSARHERELTNQGIRLIRRSTLVRIATNFKFWAYVVVLVYSALRVLPVSFVEQFEGSLWALWAIDLGTAIPYTWGILTMFTAKKFLMRLAGMVTTVVTFTAPYVYFALNGKQYPPIVIVVIALLIASTILLEGTKAWMDKRVSNNLRRVSPETM</sequence>
<dbReference type="EMBL" id="AGZR01000005">
    <property type="protein sequence ID" value="EPD33155.1"/>
    <property type="molecule type" value="Genomic_DNA"/>
</dbReference>
<evidence type="ECO:0000313" key="3">
    <source>
        <dbReference type="Proteomes" id="UP000014417"/>
    </source>
</evidence>